<evidence type="ECO:0000313" key="2">
    <source>
        <dbReference type="Proteomes" id="UP000182761"/>
    </source>
</evidence>
<reference evidence="1 2" key="1">
    <citation type="submission" date="2016-01" db="EMBL/GenBank/DDBJ databases">
        <authorList>
            <person name="McClelland M."/>
            <person name="Jain A."/>
            <person name="Saraogi P."/>
            <person name="Mendelson R."/>
            <person name="Westerman R."/>
            <person name="SanMiguel P."/>
            <person name="Csonka L."/>
        </authorList>
    </citation>
    <scope>NUCLEOTIDE SEQUENCE [LARGE SCALE GENOMIC DNA]</scope>
    <source>
        <strain evidence="1 2">R-53146</strain>
    </source>
</reference>
<name>A0A0X3ARQ8_9FLAO</name>
<sequence length="411" mass="45684">MRPGLKVEKLNGGLFRREATDDMITAVVMNAVSTSKMELGKIYTFLNISEVEELEITSEYDDQNEILVYHRLQRLFLRNPSITINCMFVEQDVTLTEMADKGKPYLAKLLREKGNNVQAMIARNPLQGYTPTITDGLDEDSITAVYKAQELVNFEFTRDRYVDIFIEGRSFTGTPSAVLNLRKLTNVCPDVSLVIAADYGISQKKDIYKNYAAVEDFTGMISKAAVSQNAGELIEGFNLTDSSNKAFIKAGLSGGQPIEDYSEEALDMLDEKGYVFAAPVSGLAGFWINDTHTCDVITSDFAYVENNRTIKKAIKLTRTALLPRVKGRFYVDENTGQLRGEDIKELEGLSKEAMRPMLVSGDISGGIDAYINPEQNLLATSELIVNITFIPVAIGRKITLRIGFKNPLNSN</sequence>
<dbReference type="OrthoDB" id="1041499at2"/>
<dbReference type="AlphaFoldDB" id="A0A0X3ARQ8"/>
<accession>A0A0X3ARQ8</accession>
<gene>
    <name evidence="1" type="ORF">Ga0061079_11718</name>
</gene>
<dbReference type="Pfam" id="PF10758">
    <property type="entry name" value="DUF2586"/>
    <property type="match status" value="1"/>
</dbReference>
<dbReference type="STRING" id="1586267.GCA_001418685_02016"/>
<proteinExistence type="predicted"/>
<dbReference type="Proteomes" id="UP000182761">
    <property type="component" value="Unassembled WGS sequence"/>
</dbReference>
<evidence type="ECO:0000313" key="1">
    <source>
        <dbReference type="EMBL" id="CVK17150.1"/>
    </source>
</evidence>
<keyword evidence="2" id="KW-1185">Reference proteome</keyword>
<dbReference type="RefSeq" id="WP_055426318.1">
    <property type="nucleotide sequence ID" value="NZ_FCOR01000017.1"/>
</dbReference>
<dbReference type="EMBL" id="FCOR01000017">
    <property type="protein sequence ID" value="CVK17150.1"/>
    <property type="molecule type" value="Genomic_DNA"/>
</dbReference>
<organism evidence="1 2">
    <name type="scientific">Apibacter mensalis</name>
    <dbReference type="NCBI Taxonomy" id="1586267"/>
    <lineage>
        <taxon>Bacteria</taxon>
        <taxon>Pseudomonadati</taxon>
        <taxon>Bacteroidota</taxon>
        <taxon>Flavobacteriia</taxon>
        <taxon>Flavobacteriales</taxon>
        <taxon>Weeksellaceae</taxon>
        <taxon>Apibacter</taxon>
    </lineage>
</organism>
<evidence type="ECO:0008006" key="3">
    <source>
        <dbReference type="Google" id="ProtNLM"/>
    </source>
</evidence>
<protein>
    <recommendedName>
        <fullName evidence="3">Phage tail sheath protein</fullName>
    </recommendedName>
</protein>
<dbReference type="InterPro" id="IPR019694">
    <property type="entry name" value="Phage_HP1_Orf23"/>
</dbReference>